<keyword evidence="5 7" id="KW-0472">Membrane</keyword>
<accession>A0A835Q4Q0</accession>
<dbReference type="PANTHER" id="PTHR21716">
    <property type="entry name" value="TRANSMEMBRANE PROTEIN"/>
    <property type="match status" value="1"/>
</dbReference>
<evidence type="ECO:0000256" key="4">
    <source>
        <dbReference type="ARBA" id="ARBA00022989"/>
    </source>
</evidence>
<evidence type="ECO:0000313" key="9">
    <source>
        <dbReference type="Proteomes" id="UP000636800"/>
    </source>
</evidence>
<feature type="region of interest" description="Disordered" evidence="6">
    <location>
        <begin position="1"/>
        <end position="33"/>
    </location>
</feature>
<evidence type="ECO:0000256" key="3">
    <source>
        <dbReference type="ARBA" id="ARBA00022692"/>
    </source>
</evidence>
<feature type="transmembrane region" description="Helical" evidence="7">
    <location>
        <begin position="448"/>
        <end position="478"/>
    </location>
</feature>
<keyword evidence="4 7" id="KW-1133">Transmembrane helix</keyword>
<evidence type="ECO:0000256" key="2">
    <source>
        <dbReference type="ARBA" id="ARBA00009773"/>
    </source>
</evidence>
<protein>
    <recommendedName>
        <fullName evidence="10">Transmembrane protein</fullName>
    </recommendedName>
</protein>
<keyword evidence="3 7" id="KW-0812">Transmembrane</keyword>
<evidence type="ECO:0000313" key="8">
    <source>
        <dbReference type="EMBL" id="KAG0464175.1"/>
    </source>
</evidence>
<evidence type="ECO:0008006" key="10">
    <source>
        <dbReference type="Google" id="ProtNLM"/>
    </source>
</evidence>
<dbReference type="InterPro" id="IPR002549">
    <property type="entry name" value="AI-2E-like"/>
</dbReference>
<feature type="transmembrane region" description="Helical" evidence="7">
    <location>
        <begin position="542"/>
        <end position="563"/>
    </location>
</feature>
<feature type="compositionally biased region" description="Basic and acidic residues" evidence="6">
    <location>
        <begin position="15"/>
        <end position="33"/>
    </location>
</feature>
<sequence length="659" mass="73073">MAANAGSEETPSPPAKDDNCNAGKDKAETEWRKGDNLPAATVAGGSRVCVFPREEAMRLSIYVAMAHGGLALSLALAYGLARLLQDYRRPIQWALLCSIPLRELHTALVSFWSHPLRLGLPETLLAVPLAALRSAATSLIDSQAAFHRLIRRKDGSPHQPIPRLGFSKLMRWLVSFSLVVLLYERFGPLALPIFAIPGFFATTRARPPPLSATLSAISSARRGSRRRKQSSYTDADSRPHLLSRLSRFLTSRILHRLHTIVAVNLILAMIVASLCGSLLFSYKIGIEGRDAIVALKSHFQEHNYTERIGLQRWMDDHDVPELIESGASRLYDSVVHYIDSLALEYNATELVYGFKQYLIKPSNSSSFATKNTSRHPFFNNLRSFLLHIRNQQWLEIYADSNSTISEFLSLLAREDLLEKIKVFALQSIDIYKQVLARSTMVLSRSARVLFFLSLSLVSGAAGLLNFLSQVFIFFWLLYSLITSKSGVIDHVLGMLPISKSKSIRCAVVLDHAVSGVMLAAVKVAVFQGCFTYLLFRFYRIHFLYVSTFISWTSAILPITPFWLSSIPAAVQLAMEARYVEAVVLTSIHLVVLDYGTLAIQDEIAGQNGYLTGLSILGGMALFPSILEGAIMGPLLLTVMIAVKNLYAEFVLGSSKESSR</sequence>
<dbReference type="AlphaFoldDB" id="A0A835Q4Q0"/>
<evidence type="ECO:0000256" key="5">
    <source>
        <dbReference type="ARBA" id="ARBA00023136"/>
    </source>
</evidence>
<dbReference type="OrthoDB" id="1861411at2759"/>
<organism evidence="8 9">
    <name type="scientific">Vanilla planifolia</name>
    <name type="common">Vanilla</name>
    <dbReference type="NCBI Taxonomy" id="51239"/>
    <lineage>
        <taxon>Eukaryota</taxon>
        <taxon>Viridiplantae</taxon>
        <taxon>Streptophyta</taxon>
        <taxon>Embryophyta</taxon>
        <taxon>Tracheophyta</taxon>
        <taxon>Spermatophyta</taxon>
        <taxon>Magnoliopsida</taxon>
        <taxon>Liliopsida</taxon>
        <taxon>Asparagales</taxon>
        <taxon>Orchidaceae</taxon>
        <taxon>Vanilloideae</taxon>
        <taxon>Vanilleae</taxon>
        <taxon>Vanilla</taxon>
    </lineage>
</organism>
<keyword evidence="9" id="KW-1185">Reference proteome</keyword>
<dbReference type="Proteomes" id="UP000636800">
    <property type="component" value="Chromosome 10"/>
</dbReference>
<name>A0A835Q4Q0_VANPL</name>
<evidence type="ECO:0000256" key="1">
    <source>
        <dbReference type="ARBA" id="ARBA00004141"/>
    </source>
</evidence>
<gene>
    <name evidence="8" type="ORF">HPP92_020244</name>
</gene>
<dbReference type="GO" id="GO:0016020">
    <property type="term" value="C:membrane"/>
    <property type="evidence" value="ECO:0007669"/>
    <property type="project" value="UniProtKB-SubCell"/>
</dbReference>
<comment type="subcellular location">
    <subcellularLocation>
        <location evidence="1">Membrane</location>
        <topology evidence="1">Multi-pass membrane protein</topology>
    </subcellularLocation>
</comment>
<evidence type="ECO:0000256" key="7">
    <source>
        <dbReference type="SAM" id="Phobius"/>
    </source>
</evidence>
<feature type="transmembrane region" description="Helical" evidence="7">
    <location>
        <begin position="516"/>
        <end position="535"/>
    </location>
</feature>
<feature type="transmembrane region" description="Helical" evidence="7">
    <location>
        <begin position="61"/>
        <end position="81"/>
    </location>
</feature>
<evidence type="ECO:0000256" key="6">
    <source>
        <dbReference type="SAM" id="MobiDB-lite"/>
    </source>
</evidence>
<dbReference type="PANTHER" id="PTHR21716:SF4">
    <property type="entry name" value="TRANSMEMBRANE PROTEIN 245"/>
    <property type="match status" value="1"/>
</dbReference>
<comment type="similarity">
    <text evidence="2">Belongs to the autoinducer-2 exporter (AI-2E) (TC 2.A.86) family.</text>
</comment>
<dbReference type="EMBL" id="JADCNL010000010">
    <property type="protein sequence ID" value="KAG0464175.1"/>
    <property type="molecule type" value="Genomic_DNA"/>
</dbReference>
<proteinExistence type="inferred from homology"/>
<reference evidence="8 9" key="1">
    <citation type="journal article" date="2020" name="Nat. Food">
        <title>A phased Vanilla planifolia genome enables genetic improvement of flavour and production.</title>
        <authorList>
            <person name="Hasing T."/>
            <person name="Tang H."/>
            <person name="Brym M."/>
            <person name="Khazi F."/>
            <person name="Huang T."/>
            <person name="Chambers A.H."/>
        </authorList>
    </citation>
    <scope>NUCLEOTIDE SEQUENCE [LARGE SCALE GENOMIC DNA]</scope>
    <source>
        <tissue evidence="8">Leaf</tissue>
    </source>
</reference>
<feature type="transmembrane region" description="Helical" evidence="7">
    <location>
        <begin position="257"/>
        <end position="280"/>
    </location>
</feature>
<comment type="caution">
    <text evidence="8">The sequence shown here is derived from an EMBL/GenBank/DDBJ whole genome shotgun (WGS) entry which is preliminary data.</text>
</comment>